<sequence length="317" mass="37269">MEAETAYPCGRSGGHVDALFLMLRDRLKKNKLLLYEEQTGYFTRELRKAVSRLPRDKFESMMQEKHVEEIYLLMADTSSPSLQTFTDVYFSTHPHDLSAAQKKKWLYDLYHAVQSTEVNYKEVFLKFCLLAQKKLGTQLLKECGDNYAMKRYLLLFCPGLGDVEELNSPLLEVLLGFQQMHPLRPNVLTVLLHLEVVQGRIRPSLYRRLKLEFPQSTVPTLLCRYIRRYYTPREEEELASNLSSKLPFFYDQCCDNPTLLKHYYAQKYYSTWYCEGKPEFHFMLDHSENAADTKQICSLLREEGESENVLKIPLYDF</sequence>
<dbReference type="EMBL" id="DQ665652">
    <property type="protein sequence ID" value="ABG25640.1"/>
    <property type="molecule type" value="Genomic_DNA"/>
</dbReference>
<accession>Q14W46</accession>
<dbReference type="GeneID" id="5179411"/>
<evidence type="ECO:0000313" key="2">
    <source>
        <dbReference type="Proteomes" id="UP000120576"/>
    </source>
</evidence>
<keyword evidence="2" id="KW-1185">Reference proteome</keyword>
<dbReference type="RefSeq" id="YP_656568.1">
    <property type="nucleotide sequence ID" value="NC_008210.1"/>
</dbReference>
<proteinExistence type="predicted"/>
<organism evidence="1 2">
    <name type="scientific">Ranid herpesvirus 2</name>
    <dbReference type="NCBI Taxonomy" id="389214"/>
    <lineage>
        <taxon>Viruses</taxon>
        <taxon>Duplodnaviria</taxon>
        <taxon>Heunggongvirae</taxon>
        <taxon>Peploviricota</taxon>
        <taxon>Herviviricetes</taxon>
        <taxon>Herpesvirales</taxon>
        <taxon>Alloherpesviridae</taxon>
        <taxon>Batravirus</taxon>
        <taxon>Batravirus ranidallo2</taxon>
    </lineage>
</organism>
<name>Q14W46_9VIRU</name>
<dbReference type="Proteomes" id="UP000120576">
    <property type="component" value="Genome"/>
</dbReference>
<dbReference type="KEGG" id="vg:5179411"/>
<reference evidence="1 2" key="1">
    <citation type="journal article" date="2006" name="J. Gen. Virol.">
        <title>Genome sequences of two frog herpesviruses.</title>
        <authorList>
            <person name="Davison A.J."/>
            <person name="Cunningham C."/>
            <person name="Sauerbier W."/>
            <person name="McKinnell R.G."/>
        </authorList>
    </citation>
    <scope>NUCLEOTIDE SEQUENCE [LARGE SCALE GENOMIC DNA]</scope>
    <source>
        <strain evidence="1">ATCC VR-568</strain>
    </source>
</reference>
<evidence type="ECO:0000313" key="1">
    <source>
        <dbReference type="EMBL" id="ABG25640.1"/>
    </source>
</evidence>
<protein>
    <submittedName>
        <fullName evidence="1">ORF60</fullName>
    </submittedName>
</protein>